<dbReference type="RefSeq" id="WP_322597637.1">
    <property type="nucleotide sequence ID" value="NZ_JAWJYN010000002.1"/>
</dbReference>
<evidence type="ECO:0000313" key="1">
    <source>
        <dbReference type="EMBL" id="MDZ8162642.1"/>
    </source>
</evidence>
<proteinExistence type="predicted"/>
<name>A0ABU5N9E9_9MICO</name>
<keyword evidence="2" id="KW-1185">Reference proteome</keyword>
<dbReference type="Proteomes" id="UP001291912">
    <property type="component" value="Unassembled WGS sequence"/>
</dbReference>
<dbReference type="EMBL" id="JAWJYN010000002">
    <property type="protein sequence ID" value="MDZ8162642.1"/>
    <property type="molecule type" value="Genomic_DNA"/>
</dbReference>
<protein>
    <submittedName>
        <fullName evidence="1">Uncharacterized protein</fullName>
    </submittedName>
</protein>
<reference evidence="1 2" key="1">
    <citation type="submission" date="2023-10" db="EMBL/GenBank/DDBJ databases">
        <title>Microbacterium xanthum sp. nov., isolated from seaweed.</title>
        <authorList>
            <person name="Lee S.D."/>
        </authorList>
    </citation>
    <scope>NUCLEOTIDE SEQUENCE [LARGE SCALE GENOMIC DNA]</scope>
    <source>
        <strain evidence="1 2">KCTC 19124</strain>
    </source>
</reference>
<gene>
    <name evidence="1" type="ORF">R2Q92_12425</name>
</gene>
<comment type="caution">
    <text evidence="1">The sequence shown here is derived from an EMBL/GenBank/DDBJ whole genome shotgun (WGS) entry which is preliminary data.</text>
</comment>
<accession>A0ABU5N9E9</accession>
<organism evidence="1 2">
    <name type="scientific">Microbacterium aquimaris</name>
    <dbReference type="NCBI Taxonomy" id="459816"/>
    <lineage>
        <taxon>Bacteria</taxon>
        <taxon>Bacillati</taxon>
        <taxon>Actinomycetota</taxon>
        <taxon>Actinomycetes</taxon>
        <taxon>Micrococcales</taxon>
        <taxon>Microbacteriaceae</taxon>
        <taxon>Microbacterium</taxon>
    </lineage>
</organism>
<evidence type="ECO:0000313" key="2">
    <source>
        <dbReference type="Proteomes" id="UP001291912"/>
    </source>
</evidence>
<sequence>MLRWMTHARSAVAIFDALLAKCWVTPEEHDRLNRAGASLQRDAPNGDGGTRFAANARTGNSCIARFSDGAAYMLGMTTTRTDRYPDDITVMVRRIESIGIASYARELGGSTQALRRYLLRRGVDLCAVSTPGRVQKAEYPTTEAMLEHINAKGTESLARTIGVSGNAIRKELARRGATLPRRRYIRRNESTAAPDAAAGLLVARDTR</sequence>